<dbReference type="PANTHER" id="PTHR12872:SF1">
    <property type="entry name" value="ALPHA-N-ACETYLGLUCOSAMINIDASE"/>
    <property type="match status" value="1"/>
</dbReference>
<dbReference type="Gene3D" id="3.20.20.80">
    <property type="entry name" value="Glycosidases"/>
    <property type="match status" value="1"/>
</dbReference>
<dbReference type="AlphaFoldDB" id="A0AA42DJS2"/>
<dbReference type="Proteomes" id="UP001169242">
    <property type="component" value="Unassembled WGS sequence"/>
</dbReference>
<dbReference type="InterPro" id="IPR024240">
    <property type="entry name" value="NAGLU_N"/>
</dbReference>
<dbReference type="GO" id="GO:0005975">
    <property type="term" value="P:carbohydrate metabolic process"/>
    <property type="evidence" value="ECO:0007669"/>
    <property type="project" value="UniProtKB-ARBA"/>
</dbReference>
<keyword evidence="6" id="KW-1185">Reference proteome</keyword>
<dbReference type="Pfam" id="PF05089">
    <property type="entry name" value="NAGLU"/>
    <property type="match status" value="1"/>
</dbReference>
<keyword evidence="1" id="KW-0378">Hydrolase</keyword>
<reference evidence="5" key="1">
    <citation type="journal article" date="2023" name="Int. J. Syst. Evol. Microbiol.">
        <title>&lt;i&gt;Holtiella tumoricola&lt;/i&gt; gen. nov. sp. nov., isolated from a human clinical sample.</title>
        <authorList>
            <person name="Allen-Vercoe E."/>
            <person name="Daigneault M.C."/>
            <person name="Vancuren S.J."/>
            <person name="Cochrane K."/>
            <person name="O'Neal L.L."/>
            <person name="Sankaranarayanan K."/>
            <person name="Lawson P.A."/>
        </authorList>
    </citation>
    <scope>NUCLEOTIDE SEQUENCE</scope>
    <source>
        <strain evidence="5">CC70A</strain>
    </source>
</reference>
<protein>
    <submittedName>
        <fullName evidence="5">Alpha-N-acetylglucosaminidase</fullName>
    </submittedName>
</protein>
<dbReference type="InterPro" id="IPR029018">
    <property type="entry name" value="Hex-like_dom2"/>
</dbReference>
<dbReference type="Gene3D" id="3.30.379.10">
    <property type="entry name" value="Chitobiase/beta-hexosaminidase domain 2-like"/>
    <property type="match status" value="1"/>
</dbReference>
<feature type="domain" description="Alpha-N-acetylglucosaminidase C-terminal" evidence="4">
    <location>
        <begin position="428"/>
        <end position="688"/>
    </location>
</feature>
<dbReference type="Pfam" id="PF12971">
    <property type="entry name" value="NAGLU_N"/>
    <property type="match status" value="1"/>
</dbReference>
<accession>A0AA42DJS2</accession>
<evidence type="ECO:0000313" key="5">
    <source>
        <dbReference type="EMBL" id="MDA3730121.1"/>
    </source>
</evidence>
<dbReference type="EMBL" id="JAQIFT010000008">
    <property type="protein sequence ID" value="MDA3730121.1"/>
    <property type="molecule type" value="Genomic_DNA"/>
</dbReference>
<dbReference type="InterPro" id="IPR024733">
    <property type="entry name" value="NAGLU_tim-barrel"/>
</dbReference>
<dbReference type="Gene3D" id="1.20.120.670">
    <property type="entry name" value="N-acetyl-b-d-glucoasminidase"/>
    <property type="match status" value="1"/>
</dbReference>
<dbReference type="InterPro" id="IPR007781">
    <property type="entry name" value="NAGLU"/>
</dbReference>
<feature type="domain" description="Alpha-N-acetylglucosaminidase N-terminal" evidence="3">
    <location>
        <begin position="4"/>
        <end position="83"/>
    </location>
</feature>
<evidence type="ECO:0000259" key="2">
    <source>
        <dbReference type="Pfam" id="PF05089"/>
    </source>
</evidence>
<evidence type="ECO:0000256" key="1">
    <source>
        <dbReference type="ARBA" id="ARBA00022801"/>
    </source>
</evidence>
<evidence type="ECO:0000259" key="4">
    <source>
        <dbReference type="Pfam" id="PF12972"/>
    </source>
</evidence>
<evidence type="ECO:0000259" key="3">
    <source>
        <dbReference type="Pfam" id="PF12971"/>
    </source>
</evidence>
<organism evidence="5 6">
    <name type="scientific">Holtiella tumoricola</name>
    <dbReference type="NCBI Taxonomy" id="3018743"/>
    <lineage>
        <taxon>Bacteria</taxon>
        <taxon>Bacillati</taxon>
        <taxon>Bacillota</taxon>
        <taxon>Clostridia</taxon>
        <taxon>Lachnospirales</taxon>
        <taxon>Cellulosilyticaceae</taxon>
        <taxon>Holtiella</taxon>
    </lineage>
</organism>
<dbReference type="Pfam" id="PF12972">
    <property type="entry name" value="NAGLU_C"/>
    <property type="match status" value="1"/>
</dbReference>
<dbReference type="InterPro" id="IPR024732">
    <property type="entry name" value="NAGLU_C"/>
</dbReference>
<dbReference type="PANTHER" id="PTHR12872">
    <property type="entry name" value="ALPHA-N-ACETYLGLUCOSAMINIDASE"/>
    <property type="match status" value="1"/>
</dbReference>
<dbReference type="RefSeq" id="WP_271010849.1">
    <property type="nucleotide sequence ID" value="NZ_JAQIFT010000008.1"/>
</dbReference>
<feature type="domain" description="Alpha-N-acetylglucosaminidase tim-barrel" evidence="2">
    <location>
        <begin position="98"/>
        <end position="419"/>
    </location>
</feature>
<dbReference type="GO" id="GO:0016787">
    <property type="term" value="F:hydrolase activity"/>
    <property type="evidence" value="ECO:0007669"/>
    <property type="project" value="UniProtKB-KW"/>
</dbReference>
<comment type="caution">
    <text evidence="5">The sequence shown here is derived from an EMBL/GenBank/DDBJ whole genome shotgun (WGS) entry which is preliminary data.</text>
</comment>
<evidence type="ECO:0000313" key="6">
    <source>
        <dbReference type="Proteomes" id="UP001169242"/>
    </source>
</evidence>
<proteinExistence type="predicted"/>
<sequence>MQVIDGLVSRVLGESAAEQFVIRLEDRKTQTDYFELSSKDNKIVVIASTALAAASGVHWYLKHYLKINLTWCGCQKKIEGEWPTLQETIYKQTPYTYKYYMNYCTYGYSMAFWDWDRWEKELDWMALNGINLALSLVGHEGVWRQTLIELGYSNEEAKAFICGPAFLPWQWMQNIEGWGSDYTDEWFERRVALAKKIHIRMQELGIIPAMQGYSGMIPRNFKERYEDVNTLQQGFWCDLNRPDLLIPGTPMFDKVADIFYAKQQEIFGVESPFYCTDPFHEGGNRDGLDVGHCIKMIQDKMLQHDPQAIWIIQGWGGNPDDVTVEALDPSHTLILDLWCEANPTWKERKAYKGIPWLWCVLGNFGGKNGLYGNLQATANGHIDAYHNEEAGKMLGIGMTMEGIDNNSVVWDLLLDTSWNQEKVVLEEWIENYILRRYGKASEASKAAWKVLRESIYNCTRRQEGGVESIFCGRPRLDIENVSTWGPKSYYYDQQAMVKASKYLFVDYEILKDSEGYLYDIVDVTRQALSDIGRFQYEKWVQTYQNKELETFKRESQTFLEMVVKMDELLSAHPDFLLGTYLEQARALGGTEKEKDYLEWNARTIITLWANEKGSVLLRDYSHRQWGGLTKDFYAKRWALYFKALEEALESNTMLEEIDWYKLEQTWTVGHNTYPTEPQGNLKEIIKYIQDIYF</sequence>
<gene>
    <name evidence="5" type="ORF">PBV87_01150</name>
</gene>
<name>A0AA42DJS2_9FIRM</name>